<dbReference type="Proteomes" id="UP000030157">
    <property type="component" value="Segment"/>
</dbReference>
<sequence>MIKFKEFDVGDIHYEEQLEKFQNEQPSAEFVTITGGQTTYEKIWFKYTDDKVDQVELSENQQIVLGWLKEKYTLTDIEPIELFWRLRANSTKTDYRNSPVYKNYRYMTEIAQLQVLQAFSQWAIERKERN</sequence>
<protein>
    <submittedName>
        <fullName evidence="1">Uncharacterized protein</fullName>
    </submittedName>
</protein>
<dbReference type="EMBL" id="KJ801817">
    <property type="protein sequence ID" value="AII28537.1"/>
    <property type="molecule type" value="Genomic_DNA"/>
</dbReference>
<proteinExistence type="predicted"/>
<evidence type="ECO:0000313" key="2">
    <source>
        <dbReference type="Proteomes" id="UP000030157"/>
    </source>
</evidence>
<dbReference type="RefSeq" id="YP_009147178.1">
    <property type="nucleotide sequence ID" value="NC_027335.2"/>
</dbReference>
<evidence type="ECO:0000313" key="1">
    <source>
        <dbReference type="EMBL" id="AII28537.1"/>
    </source>
</evidence>
<name>A0A096XTA5_9CAUD</name>
<organism evidence="1 2">
    <name type="scientific">Enterococcus phage ECP3</name>
    <dbReference type="NCBI Taxonomy" id="1498168"/>
    <lineage>
        <taxon>Viruses</taxon>
        <taxon>Duplodnaviria</taxon>
        <taxon>Heunggongvirae</taxon>
        <taxon>Uroviricota</taxon>
        <taxon>Caudoviricetes</taxon>
        <taxon>Herelleviridae</taxon>
        <taxon>Brockvirinae</taxon>
        <taxon>Kochikohdavirus</taxon>
        <taxon>Kochikohdavirus ECP3</taxon>
    </lineage>
</organism>
<accession>A0A096XTA5</accession>
<dbReference type="GeneID" id="24628226"/>
<reference evidence="1" key="1">
    <citation type="submission" date="2014-05" db="EMBL/GenBank/DDBJ databases">
        <title>Complete genome sequence of Enterococcus faecalis bacteriophage ECP3.</title>
        <authorList>
            <person name="Kang H.-Y."/>
            <person name="Kim S."/>
            <person name="Kim J."/>
        </authorList>
    </citation>
    <scope>NUCLEOTIDE SEQUENCE [LARGE SCALE GENOMIC DNA]</scope>
    <source>
        <strain evidence="1">ECP3</strain>
    </source>
</reference>
<keyword evidence="2" id="KW-1185">Reference proteome</keyword>